<sequence>MQFKNIIAFVSLAVMASAAPAENLVERTTPGQSIQNQCSQGQTAKCCNSLSKAVANLIPIQIGLNCVSLDLISVLPIGKQCTQSQALACCSSGQQTGLVNLGNVCVPVSL</sequence>
<keyword evidence="2" id="KW-0134">Cell wall</keyword>
<reference evidence="3" key="1">
    <citation type="journal article" date="2003" name="New Phytol.">
        <title>Inter- and intraspecific variation of homologous hydrophobin (H1) gene sequences among Xanthoria spp. (lichen-forming ascomycetes).</title>
        <authorList>
            <person name="Scherrer S."/>
            <person name="Honegger R."/>
        </authorList>
    </citation>
    <scope>NUCLEOTIDE SEQUENCE</scope>
    <source>
        <strain evidence="3">ZH</strain>
    </source>
</reference>
<evidence type="ECO:0000256" key="2">
    <source>
        <dbReference type="RuleBase" id="RU365009"/>
    </source>
</evidence>
<proteinExistence type="inferred from homology"/>
<dbReference type="GO" id="GO:0005199">
    <property type="term" value="F:structural constituent of cell wall"/>
    <property type="evidence" value="ECO:0007669"/>
    <property type="project" value="InterPro"/>
</dbReference>
<dbReference type="EMBL" id="AJ287227">
    <property type="protein sequence ID" value="CAC43386.1"/>
    <property type="molecule type" value="Genomic_DNA"/>
</dbReference>
<protein>
    <recommendedName>
        <fullName evidence="2">Hydrophobin</fullName>
    </recommendedName>
</protein>
<feature type="signal peptide" evidence="2">
    <location>
        <begin position="1"/>
        <end position="18"/>
    </location>
</feature>
<dbReference type="CDD" id="cd23507">
    <property type="entry name" value="hydrophobin_I"/>
    <property type="match status" value="1"/>
</dbReference>
<dbReference type="InterPro" id="IPR001338">
    <property type="entry name" value="Class_I_Hydrophobin"/>
</dbReference>
<gene>
    <name evidence="3" type="primary">h1</name>
</gene>
<dbReference type="AlphaFoldDB" id="Q96VD0"/>
<comment type="subcellular location">
    <subcellularLocation>
        <location evidence="2">Secreted</location>
        <location evidence="2">Cell wall</location>
    </subcellularLocation>
</comment>
<accession>Q96VD0</accession>
<keyword evidence="2" id="KW-0964">Secreted</keyword>
<feature type="chain" id="PRO_5042316095" description="Hydrophobin" evidence="2">
    <location>
        <begin position="19"/>
        <end position="110"/>
    </location>
</feature>
<dbReference type="GO" id="GO:0009277">
    <property type="term" value="C:fungal-type cell wall"/>
    <property type="evidence" value="ECO:0007669"/>
    <property type="project" value="InterPro"/>
</dbReference>
<organism evidence="3">
    <name type="scientific">Xanthoria parietina</name>
    <dbReference type="NCBI Taxonomy" id="107463"/>
    <lineage>
        <taxon>Eukaryota</taxon>
        <taxon>Fungi</taxon>
        <taxon>Dikarya</taxon>
        <taxon>Ascomycota</taxon>
        <taxon>Pezizomycotina</taxon>
        <taxon>Lecanoromycetes</taxon>
        <taxon>OSLEUM clade</taxon>
        <taxon>Lecanoromycetidae</taxon>
        <taxon>Teloschistales</taxon>
        <taxon>Teloschistineae</taxon>
        <taxon>Teloschistaceae</taxon>
        <taxon>Xanthorioideae</taxon>
        <taxon>Xanthoria</taxon>
    </lineage>
</organism>
<evidence type="ECO:0000313" key="3">
    <source>
        <dbReference type="EMBL" id="CAC43386.1"/>
    </source>
</evidence>
<keyword evidence="2" id="KW-0732">Signal</keyword>
<name>Q96VD0_9LECA</name>
<dbReference type="Pfam" id="PF01185">
    <property type="entry name" value="Hydrophobin"/>
    <property type="match status" value="1"/>
</dbReference>
<comment type="similarity">
    <text evidence="2">Belongs to the fungal hydrophobin family.</text>
</comment>
<keyword evidence="1 2" id="KW-1015">Disulfide bond</keyword>
<evidence type="ECO:0000256" key="1">
    <source>
        <dbReference type="ARBA" id="ARBA00023157"/>
    </source>
</evidence>